<sequence>MKSLRKSLNGSSGKDSGIRAQISTPLPLPSVSKPPSAILPPQKVIRALSAYRPQAPQELPFQKGDFFYVLRDVENQGNWYEAHNPVTGARGLVPRSMFEEFSKSALPSRASQVGPTKSQPSSPVIPPSPQAPKTQVFYAIVLHDFVAERADELDAKAGDSITVVAQSNREWFVAKPIGRLGRPGLIPVSFVEIHDPATGKPIPDVDALMDRGDLPKVEDWKRAMYNYKQNSIALGVIDAPAPTRDSMPNIPYMPQNGRFSQELSPPSQAPPPVQANYSNADYAPNVAETAEPLPEGILLTADVVSFHYEMEEYWFRIDGVFQPYAQPGQRLPPAKQLILFRVYNDFYDFQVSLLDTFPREAGRQPPHPRMLPYMPGPAQDVDDTLTASRRSELDTYVHSLCELSRSGAKYILESQVVREFLALKPGDVGNESEPRVEEIEALFGRQQTNSDNDGTRGVSELRDNLGRLRMHDDEDKSEGSEYEDEGYAPSPQRRAHDRDHHPYSHGQGHERRSNDSTLRMAHAQNHQRTGSTSSFRAASPYGSHRSNSPHYPDRNPSSQQQRVNDDYYNYNNPPITSTTSIRSSQATSSRSRSHSTSNNLNSPPISAANPQTAFVKIKIFDRVADDLIAIRVHPRVTHAELMDKVQARLGGEVVNLRYRDSVTNAFVGLDSDEDLRAWIESTDKHVLFAD</sequence>
<feature type="compositionally biased region" description="Polar residues" evidence="4">
    <location>
        <begin position="524"/>
        <end position="536"/>
    </location>
</feature>
<feature type="domain" description="SH3" evidence="5">
    <location>
        <begin position="40"/>
        <end position="103"/>
    </location>
</feature>
<dbReference type="InterPro" id="IPR036871">
    <property type="entry name" value="PX_dom_sf"/>
</dbReference>
<feature type="region of interest" description="Disordered" evidence="4">
    <location>
        <begin position="104"/>
        <end position="130"/>
    </location>
</feature>
<dbReference type="Proteomes" id="UP000565441">
    <property type="component" value="Unassembled WGS sequence"/>
</dbReference>
<accession>A0A8H5MBD9</accession>
<dbReference type="CDD" id="cd11879">
    <property type="entry name" value="SH3_Bem1p_2"/>
    <property type="match status" value="1"/>
</dbReference>
<dbReference type="Gene3D" id="2.30.30.40">
    <property type="entry name" value="SH3 Domains"/>
    <property type="match status" value="2"/>
</dbReference>
<dbReference type="GO" id="GO:0043332">
    <property type="term" value="C:mating projection tip"/>
    <property type="evidence" value="ECO:0007669"/>
    <property type="project" value="TreeGrafter"/>
</dbReference>
<feature type="region of interest" description="Disordered" evidence="4">
    <location>
        <begin position="442"/>
        <end position="607"/>
    </location>
</feature>
<evidence type="ECO:0000256" key="1">
    <source>
        <dbReference type="ARBA" id="ARBA00022443"/>
    </source>
</evidence>
<feature type="domain" description="SH3" evidence="5">
    <location>
        <begin position="134"/>
        <end position="196"/>
    </location>
</feature>
<dbReference type="SUPFAM" id="SSF54277">
    <property type="entry name" value="CAD &amp; PB1 domains"/>
    <property type="match status" value="1"/>
</dbReference>
<dbReference type="SMART" id="SM00326">
    <property type="entry name" value="SH3"/>
    <property type="match status" value="2"/>
</dbReference>
<keyword evidence="2" id="KW-0677">Repeat</keyword>
<protein>
    <submittedName>
        <fullName evidence="7">Uncharacterized protein</fullName>
    </submittedName>
</protein>
<dbReference type="PROSITE" id="PS50002">
    <property type="entry name" value="SH3"/>
    <property type="match status" value="2"/>
</dbReference>
<dbReference type="PANTHER" id="PTHR15706">
    <property type="entry name" value="SH3 MULTIPLE DOMAIN"/>
    <property type="match status" value="1"/>
</dbReference>
<dbReference type="Pfam" id="PF00787">
    <property type="entry name" value="PX"/>
    <property type="match status" value="1"/>
</dbReference>
<dbReference type="AlphaFoldDB" id="A0A8H5MBD9"/>
<dbReference type="SUPFAM" id="SSF64268">
    <property type="entry name" value="PX domain"/>
    <property type="match status" value="1"/>
</dbReference>
<dbReference type="OrthoDB" id="548867at2759"/>
<feature type="compositionally biased region" description="Low complexity" evidence="4">
    <location>
        <begin position="566"/>
        <end position="602"/>
    </location>
</feature>
<dbReference type="InterPro" id="IPR035550">
    <property type="entry name" value="Bem1/Scd2_PX"/>
</dbReference>
<organism evidence="7 8">
    <name type="scientific">Tricholomella constricta</name>
    <dbReference type="NCBI Taxonomy" id="117010"/>
    <lineage>
        <taxon>Eukaryota</taxon>
        <taxon>Fungi</taxon>
        <taxon>Dikarya</taxon>
        <taxon>Basidiomycota</taxon>
        <taxon>Agaricomycotina</taxon>
        <taxon>Agaricomycetes</taxon>
        <taxon>Agaricomycetidae</taxon>
        <taxon>Agaricales</taxon>
        <taxon>Tricholomatineae</taxon>
        <taxon>Lyophyllaceae</taxon>
        <taxon>Tricholomella</taxon>
    </lineage>
</organism>
<dbReference type="CDD" id="cd11878">
    <property type="entry name" value="SH3_Bem1p_1"/>
    <property type="match status" value="1"/>
</dbReference>
<dbReference type="GO" id="GO:0000747">
    <property type="term" value="P:conjugation with cellular fusion"/>
    <property type="evidence" value="ECO:0007669"/>
    <property type="project" value="TreeGrafter"/>
</dbReference>
<dbReference type="InterPro" id="IPR035549">
    <property type="entry name" value="Bem1/Scd2_SH3_2"/>
</dbReference>
<dbReference type="Pfam" id="PF00018">
    <property type="entry name" value="SH3_1"/>
    <property type="match status" value="2"/>
</dbReference>
<proteinExistence type="predicted"/>
<dbReference type="PANTHER" id="PTHR15706:SF2">
    <property type="entry name" value="SH3 AND PX DOMAIN-CONTAINING PROTEIN 2A"/>
    <property type="match status" value="1"/>
</dbReference>
<dbReference type="Gene3D" id="3.10.20.90">
    <property type="entry name" value="Phosphatidylinositol 3-kinase Catalytic Subunit, Chain A, domain 1"/>
    <property type="match status" value="1"/>
</dbReference>
<evidence type="ECO:0000256" key="4">
    <source>
        <dbReference type="SAM" id="MobiDB-lite"/>
    </source>
</evidence>
<dbReference type="InterPro" id="IPR001452">
    <property type="entry name" value="SH3_domain"/>
</dbReference>
<feature type="compositionally biased region" description="Low complexity" evidence="4">
    <location>
        <begin position="23"/>
        <end position="36"/>
    </location>
</feature>
<feature type="compositionally biased region" description="Polar residues" evidence="4">
    <location>
        <begin position="1"/>
        <end position="14"/>
    </location>
</feature>
<comment type="caution">
    <text evidence="7">The sequence shown here is derived from an EMBL/GenBank/DDBJ whole genome shotgun (WGS) entry which is preliminary data.</text>
</comment>
<keyword evidence="1 3" id="KW-0728">SH3 domain</keyword>
<dbReference type="InterPro" id="IPR051228">
    <property type="entry name" value="NADPH_Oxidase/PX-Domain"/>
</dbReference>
<evidence type="ECO:0000259" key="5">
    <source>
        <dbReference type="PROSITE" id="PS50002"/>
    </source>
</evidence>
<dbReference type="EMBL" id="JAACJP010000001">
    <property type="protein sequence ID" value="KAF5387788.1"/>
    <property type="molecule type" value="Genomic_DNA"/>
</dbReference>
<dbReference type="InterPro" id="IPR001683">
    <property type="entry name" value="PX_dom"/>
</dbReference>
<dbReference type="InterPro" id="IPR035548">
    <property type="entry name" value="Bem1/Scd2_SH3_1"/>
</dbReference>
<gene>
    <name evidence="7" type="ORF">D9615_000040</name>
</gene>
<dbReference type="GO" id="GO:0005737">
    <property type="term" value="C:cytoplasm"/>
    <property type="evidence" value="ECO:0007669"/>
    <property type="project" value="TreeGrafter"/>
</dbReference>
<dbReference type="GO" id="GO:0035091">
    <property type="term" value="F:phosphatidylinositol binding"/>
    <property type="evidence" value="ECO:0007669"/>
    <property type="project" value="InterPro"/>
</dbReference>
<evidence type="ECO:0000313" key="8">
    <source>
        <dbReference type="Proteomes" id="UP000565441"/>
    </source>
</evidence>
<dbReference type="GO" id="GO:0030674">
    <property type="term" value="F:protein-macromolecule adaptor activity"/>
    <property type="evidence" value="ECO:0007669"/>
    <property type="project" value="TreeGrafter"/>
</dbReference>
<dbReference type="SUPFAM" id="SSF50044">
    <property type="entry name" value="SH3-domain"/>
    <property type="match status" value="2"/>
</dbReference>
<dbReference type="Gene3D" id="3.30.1520.10">
    <property type="entry name" value="Phox-like domain"/>
    <property type="match status" value="1"/>
</dbReference>
<feature type="region of interest" description="Disordered" evidence="4">
    <location>
        <begin position="1"/>
        <end position="36"/>
    </location>
</feature>
<reference evidence="7 8" key="1">
    <citation type="journal article" date="2020" name="ISME J.">
        <title>Uncovering the hidden diversity of litter-decomposition mechanisms in mushroom-forming fungi.</title>
        <authorList>
            <person name="Floudas D."/>
            <person name="Bentzer J."/>
            <person name="Ahren D."/>
            <person name="Johansson T."/>
            <person name="Persson P."/>
            <person name="Tunlid A."/>
        </authorList>
    </citation>
    <scope>NUCLEOTIDE SEQUENCE [LARGE SCALE GENOMIC DNA]</scope>
    <source>
        <strain evidence="7 8">CBS 661.87</strain>
    </source>
</reference>
<evidence type="ECO:0000256" key="2">
    <source>
        <dbReference type="ARBA" id="ARBA00022737"/>
    </source>
</evidence>
<feature type="compositionally biased region" description="Polar residues" evidence="4">
    <location>
        <begin position="544"/>
        <end position="562"/>
    </location>
</feature>
<keyword evidence="8" id="KW-1185">Reference proteome</keyword>
<evidence type="ECO:0000259" key="6">
    <source>
        <dbReference type="PROSITE" id="PS50195"/>
    </source>
</evidence>
<feature type="compositionally biased region" description="Basic and acidic residues" evidence="4">
    <location>
        <begin position="494"/>
        <end position="514"/>
    </location>
</feature>
<dbReference type="InterPro" id="IPR036028">
    <property type="entry name" value="SH3-like_dom_sf"/>
</dbReference>
<dbReference type="PROSITE" id="PS50195">
    <property type="entry name" value="PX"/>
    <property type="match status" value="1"/>
</dbReference>
<name>A0A8H5MBD9_9AGAR</name>
<feature type="compositionally biased region" description="Basic and acidic residues" evidence="4">
    <location>
        <begin position="459"/>
        <end position="479"/>
    </location>
</feature>
<evidence type="ECO:0000313" key="7">
    <source>
        <dbReference type="EMBL" id="KAF5387788.1"/>
    </source>
</evidence>
<feature type="domain" description="PX" evidence="6">
    <location>
        <begin position="293"/>
        <end position="428"/>
    </location>
</feature>
<evidence type="ECO:0000256" key="3">
    <source>
        <dbReference type="PROSITE-ProRule" id="PRU00192"/>
    </source>
</evidence>
<dbReference type="CDD" id="cd06890">
    <property type="entry name" value="PX_Bem1p"/>
    <property type="match status" value="1"/>
</dbReference>